<dbReference type="AlphaFoldDB" id="A0A367CJK0"/>
<dbReference type="InterPro" id="IPR017551">
    <property type="entry name" value="TriPribosyl-deP-CoA_syn_CitG"/>
</dbReference>
<keyword evidence="2 5" id="KW-0808">Transferase</keyword>
<gene>
    <name evidence="5" type="primary">citG</name>
    <name evidence="6" type="ORF">EA71_00057</name>
</gene>
<organism evidence="6 7">
    <name type="scientific">Enterococcus durans</name>
    <dbReference type="NCBI Taxonomy" id="53345"/>
    <lineage>
        <taxon>Bacteria</taxon>
        <taxon>Bacillati</taxon>
        <taxon>Bacillota</taxon>
        <taxon>Bacilli</taxon>
        <taxon>Lactobacillales</taxon>
        <taxon>Enterococcaceae</taxon>
        <taxon>Enterococcus</taxon>
    </lineage>
</organism>
<evidence type="ECO:0000256" key="4">
    <source>
        <dbReference type="ARBA" id="ARBA00022840"/>
    </source>
</evidence>
<dbReference type="EC" id="2.4.2.52" evidence="5"/>
<keyword evidence="3 5" id="KW-0547">Nucleotide-binding</keyword>
<dbReference type="HAMAP" id="MF_00397">
    <property type="entry name" value="CitG"/>
    <property type="match status" value="1"/>
</dbReference>
<dbReference type="Proteomes" id="UP000252797">
    <property type="component" value="Unassembled WGS sequence"/>
</dbReference>
<dbReference type="PANTHER" id="PTHR30201:SF2">
    <property type="entry name" value="2-(5''-TRIPHOSPHORIBOSYL)-3'-DEPHOSPHOCOENZYME-A SYNTHASE"/>
    <property type="match status" value="1"/>
</dbReference>
<evidence type="ECO:0000313" key="6">
    <source>
        <dbReference type="EMBL" id="RCA11853.1"/>
    </source>
</evidence>
<evidence type="ECO:0000256" key="5">
    <source>
        <dbReference type="HAMAP-Rule" id="MF_00397"/>
    </source>
</evidence>
<dbReference type="PANTHER" id="PTHR30201">
    <property type="entry name" value="TRIPHOSPHORIBOSYL-DEPHOSPHO-COA SYNTHASE"/>
    <property type="match status" value="1"/>
</dbReference>
<evidence type="ECO:0000256" key="1">
    <source>
        <dbReference type="ARBA" id="ARBA00001210"/>
    </source>
</evidence>
<dbReference type="NCBIfam" id="TIGR03125">
    <property type="entry name" value="citrate_citG"/>
    <property type="match status" value="1"/>
</dbReference>
<comment type="caution">
    <text evidence="6">The sequence shown here is derived from an EMBL/GenBank/DDBJ whole genome shotgun (WGS) entry which is preliminary data.</text>
</comment>
<dbReference type="RefSeq" id="WP_113845073.1">
    <property type="nucleotide sequence ID" value="NZ_LEPB01000001.1"/>
</dbReference>
<dbReference type="InterPro" id="IPR002736">
    <property type="entry name" value="CitG"/>
</dbReference>
<reference evidence="6 7" key="1">
    <citation type="submission" date="2015-06" db="EMBL/GenBank/DDBJ databases">
        <title>The Genome Sequence of Enterococcus durans 4EA1.</title>
        <authorList>
            <consortium name="The Broad Institute Genomics Platform"/>
            <consortium name="The Broad Institute Genome Sequencing Center for Infectious Disease"/>
            <person name="Earl A.M."/>
            <person name="Van Tyne D."/>
            <person name="Lebreton F."/>
            <person name="Saavedra J.T."/>
            <person name="Gilmore M.S."/>
            <person name="Manson Mcguire A."/>
            <person name="Clock S."/>
            <person name="Crupain M."/>
            <person name="Rangan U."/>
            <person name="Young S."/>
            <person name="Abouelleil A."/>
            <person name="Cao P."/>
            <person name="Chapman S.B."/>
            <person name="Griggs A."/>
            <person name="Priest M."/>
            <person name="Shea T."/>
            <person name="Wortman J."/>
            <person name="Nusbaum C."/>
            <person name="Birren B."/>
        </authorList>
    </citation>
    <scope>NUCLEOTIDE SEQUENCE [LARGE SCALE GENOMIC DNA]</scope>
    <source>
        <strain evidence="6 7">4EA1</strain>
    </source>
</reference>
<dbReference type="GO" id="GO:0051191">
    <property type="term" value="P:prosthetic group biosynthetic process"/>
    <property type="evidence" value="ECO:0007669"/>
    <property type="project" value="TreeGrafter"/>
</dbReference>
<evidence type="ECO:0000256" key="3">
    <source>
        <dbReference type="ARBA" id="ARBA00022741"/>
    </source>
</evidence>
<evidence type="ECO:0000256" key="2">
    <source>
        <dbReference type="ARBA" id="ARBA00022679"/>
    </source>
</evidence>
<proteinExistence type="inferred from homology"/>
<sequence length="292" mass="32981">MDEQLLTISSYAEAALYEEVALSPKPGLVDRFSNGAHRDMDFQTFLASIQSLRPFFKEYLYLGLTHRGQPSSLFDSLRETGKMAETAMLKATKGINTHKGANFSFAVLLGATGLHLQSNLHLPFTAKDTQKILSLSQDITQDVVAKDFQQLTTKQHLSYGEELYLKYQISGIRGEAANGYPALQKLMCFLRKHQELRQEELLLRALLYLMSEVEDSNILHRGGRDALKEIKKESLDLQKSRLSYVQLVKKLKEYDQQLTTRYLSPGGSADLLSLGIYFSFLEKLFSPSGKKV</sequence>
<dbReference type="Gene3D" id="1.10.4200.10">
    <property type="entry name" value="Triphosphoribosyl-dephospho-CoA protein"/>
    <property type="match status" value="1"/>
</dbReference>
<name>A0A367CJK0_9ENTE</name>
<accession>A0A367CJK0</accession>
<comment type="catalytic activity">
    <reaction evidence="1 5">
        <text>3'-dephospho-CoA + ATP = 2'-(5''-triphospho-alpha-D-ribosyl)-3'-dephospho-CoA + adenine</text>
        <dbReference type="Rhea" id="RHEA:15117"/>
        <dbReference type="ChEBI" id="CHEBI:16708"/>
        <dbReference type="ChEBI" id="CHEBI:30616"/>
        <dbReference type="ChEBI" id="CHEBI:57328"/>
        <dbReference type="ChEBI" id="CHEBI:61378"/>
        <dbReference type="EC" id="2.4.2.52"/>
    </reaction>
</comment>
<keyword evidence="4 5" id="KW-0067">ATP-binding</keyword>
<dbReference type="GO" id="GO:0046917">
    <property type="term" value="F:triphosphoribosyl-dephospho-CoA synthase activity"/>
    <property type="evidence" value="ECO:0007669"/>
    <property type="project" value="UniProtKB-UniRule"/>
</dbReference>
<dbReference type="EMBL" id="LEPB01000001">
    <property type="protein sequence ID" value="RCA11853.1"/>
    <property type="molecule type" value="Genomic_DNA"/>
</dbReference>
<protein>
    <recommendedName>
        <fullName evidence="5">Probable 2-(5''-triphosphoribosyl)-3'-dephosphocoenzyme-A synthase</fullName>
        <shortName evidence="5">2-(5''-triphosphoribosyl)-3'-dephospho-CoA synthase</shortName>
        <ecNumber evidence="5">2.4.2.52</ecNumber>
    </recommendedName>
</protein>
<dbReference type="GO" id="GO:0005524">
    <property type="term" value="F:ATP binding"/>
    <property type="evidence" value="ECO:0007669"/>
    <property type="project" value="UniProtKB-KW"/>
</dbReference>
<dbReference type="Pfam" id="PF01874">
    <property type="entry name" value="CitG"/>
    <property type="match status" value="1"/>
</dbReference>
<comment type="similarity">
    <text evidence="5">Belongs to the CitG/MdcB family.</text>
</comment>
<evidence type="ECO:0000313" key="7">
    <source>
        <dbReference type="Proteomes" id="UP000252797"/>
    </source>
</evidence>